<evidence type="ECO:0000313" key="6">
    <source>
        <dbReference type="Proteomes" id="UP000036987"/>
    </source>
</evidence>
<organism evidence="5 6">
    <name type="scientific">Zostera marina</name>
    <name type="common">Eelgrass</name>
    <dbReference type="NCBI Taxonomy" id="29655"/>
    <lineage>
        <taxon>Eukaryota</taxon>
        <taxon>Viridiplantae</taxon>
        <taxon>Streptophyta</taxon>
        <taxon>Embryophyta</taxon>
        <taxon>Tracheophyta</taxon>
        <taxon>Spermatophyta</taxon>
        <taxon>Magnoliopsida</taxon>
        <taxon>Liliopsida</taxon>
        <taxon>Zosteraceae</taxon>
        <taxon>Zostera</taxon>
    </lineage>
</organism>
<accession>A0A0K9Q437</accession>
<evidence type="ECO:0000256" key="2">
    <source>
        <dbReference type="ARBA" id="ARBA00023136"/>
    </source>
</evidence>
<name>A0A0K9Q437_ZOSMR</name>
<dbReference type="InterPro" id="IPR044839">
    <property type="entry name" value="NDR1-like"/>
</dbReference>
<dbReference type="GO" id="GO:0098542">
    <property type="term" value="P:defense response to other organism"/>
    <property type="evidence" value="ECO:0007669"/>
    <property type="project" value="InterPro"/>
</dbReference>
<proteinExistence type="predicted"/>
<dbReference type="EMBL" id="LFYR01000112">
    <property type="protein sequence ID" value="KMZ75944.1"/>
    <property type="molecule type" value="Genomic_DNA"/>
</dbReference>
<feature type="region of interest" description="Disordered" evidence="3">
    <location>
        <begin position="1"/>
        <end position="21"/>
    </location>
</feature>
<feature type="transmembrane region" description="Helical" evidence="4">
    <location>
        <begin position="29"/>
        <end position="52"/>
    </location>
</feature>
<keyword evidence="2 4" id="KW-0472">Membrane</keyword>
<dbReference type="PANTHER" id="PTHR31415:SF9">
    <property type="entry name" value="OS05G0367900 PROTEIN"/>
    <property type="match status" value="1"/>
</dbReference>
<protein>
    <submittedName>
        <fullName evidence="5">Late embryogenesis abundant (LEA) hydroxyproline-rich glycoproteinfamily</fullName>
    </submittedName>
</protein>
<dbReference type="GO" id="GO:0009506">
    <property type="term" value="C:plasmodesma"/>
    <property type="evidence" value="ECO:0000318"/>
    <property type="project" value="GO_Central"/>
</dbReference>
<sequence length="217" mass="23871">MSGDEEKPKLMKPSDGEDDEDRKNRHVRYFYYFIGIAIVVAAVIAVTLYFVYRPSLPEFSIQALSIYDINVHSTSAPVNQISINTQFTIVVHNPNDRTSITHDRLVVFLTYHNHPITPPTPLLPIILREKTTVAASPVVGGGLVSVPKEVAAGLANEKSVGVMGMKVIVMGRVKYSSIPFQSRWYEIHVGCGLLVGMKKGFHGSVSILGNPICHVSI</sequence>
<keyword evidence="6" id="KW-1185">Reference proteome</keyword>
<feature type="compositionally biased region" description="Basic and acidic residues" evidence="3">
    <location>
        <begin position="1"/>
        <end position="15"/>
    </location>
</feature>
<reference evidence="6" key="1">
    <citation type="journal article" date="2016" name="Nature">
        <title>The genome of the seagrass Zostera marina reveals angiosperm adaptation to the sea.</title>
        <authorList>
            <person name="Olsen J.L."/>
            <person name="Rouze P."/>
            <person name="Verhelst B."/>
            <person name="Lin Y.-C."/>
            <person name="Bayer T."/>
            <person name="Collen J."/>
            <person name="Dattolo E."/>
            <person name="De Paoli E."/>
            <person name="Dittami S."/>
            <person name="Maumus F."/>
            <person name="Michel G."/>
            <person name="Kersting A."/>
            <person name="Lauritano C."/>
            <person name="Lohaus R."/>
            <person name="Toepel M."/>
            <person name="Tonon T."/>
            <person name="Vanneste K."/>
            <person name="Amirebrahimi M."/>
            <person name="Brakel J."/>
            <person name="Bostroem C."/>
            <person name="Chovatia M."/>
            <person name="Grimwood J."/>
            <person name="Jenkins J.W."/>
            <person name="Jueterbock A."/>
            <person name="Mraz A."/>
            <person name="Stam W.T."/>
            <person name="Tice H."/>
            <person name="Bornberg-Bauer E."/>
            <person name="Green P.J."/>
            <person name="Pearson G.A."/>
            <person name="Procaccini G."/>
            <person name="Duarte C.M."/>
            <person name="Schmutz J."/>
            <person name="Reusch T.B.H."/>
            <person name="Van de Peer Y."/>
        </authorList>
    </citation>
    <scope>NUCLEOTIDE SEQUENCE [LARGE SCALE GENOMIC DNA]</scope>
    <source>
        <strain evidence="6">cv. Finnish</strain>
    </source>
</reference>
<dbReference type="GO" id="GO:0005886">
    <property type="term" value="C:plasma membrane"/>
    <property type="evidence" value="ECO:0000318"/>
    <property type="project" value="GO_Central"/>
</dbReference>
<dbReference type="OMA" id="CEIHRSD"/>
<comment type="subcellular location">
    <subcellularLocation>
        <location evidence="1">Membrane</location>
    </subcellularLocation>
</comment>
<evidence type="ECO:0000256" key="4">
    <source>
        <dbReference type="SAM" id="Phobius"/>
    </source>
</evidence>
<evidence type="ECO:0000256" key="1">
    <source>
        <dbReference type="ARBA" id="ARBA00004370"/>
    </source>
</evidence>
<comment type="caution">
    <text evidence="5">The sequence shown here is derived from an EMBL/GenBank/DDBJ whole genome shotgun (WGS) entry which is preliminary data.</text>
</comment>
<keyword evidence="4" id="KW-1133">Transmembrane helix</keyword>
<gene>
    <name evidence="5" type="ORF">ZOSMA_109G00370</name>
</gene>
<dbReference type="Proteomes" id="UP000036987">
    <property type="component" value="Unassembled WGS sequence"/>
</dbReference>
<dbReference type="AlphaFoldDB" id="A0A0K9Q437"/>
<evidence type="ECO:0000313" key="5">
    <source>
        <dbReference type="EMBL" id="KMZ75944.1"/>
    </source>
</evidence>
<keyword evidence="4" id="KW-0812">Transmembrane</keyword>
<dbReference type="PANTHER" id="PTHR31415">
    <property type="entry name" value="OS05G0367900 PROTEIN"/>
    <property type="match status" value="1"/>
</dbReference>
<evidence type="ECO:0000256" key="3">
    <source>
        <dbReference type="SAM" id="MobiDB-lite"/>
    </source>
</evidence>